<evidence type="ECO:0000313" key="1">
    <source>
        <dbReference type="EMBL" id="MFB9378444.1"/>
    </source>
</evidence>
<comment type="caution">
    <text evidence="1">The sequence shown here is derived from an EMBL/GenBank/DDBJ whole genome shotgun (WGS) entry which is preliminary data.</text>
</comment>
<keyword evidence="2" id="KW-1185">Reference proteome</keyword>
<organism evidence="1 2">
    <name type="scientific">Kineococcus gynurae</name>
    <dbReference type="NCBI Taxonomy" id="452979"/>
    <lineage>
        <taxon>Bacteria</taxon>
        <taxon>Bacillati</taxon>
        <taxon>Actinomycetota</taxon>
        <taxon>Actinomycetes</taxon>
        <taxon>Kineosporiales</taxon>
        <taxon>Kineosporiaceae</taxon>
        <taxon>Kineococcus</taxon>
    </lineage>
</organism>
<dbReference type="InterPro" id="IPR014937">
    <property type="entry name" value="DUF1810"/>
</dbReference>
<dbReference type="SUPFAM" id="SSF140736">
    <property type="entry name" value="Rv1873-like"/>
    <property type="match status" value="1"/>
</dbReference>
<evidence type="ECO:0000313" key="2">
    <source>
        <dbReference type="Proteomes" id="UP001589748"/>
    </source>
</evidence>
<dbReference type="Pfam" id="PF08837">
    <property type="entry name" value="DUF1810"/>
    <property type="match status" value="1"/>
</dbReference>
<proteinExistence type="predicted"/>
<dbReference type="RefSeq" id="WP_380136935.1">
    <property type="nucleotide sequence ID" value="NZ_JBHLUI010000008.1"/>
</dbReference>
<accession>A0ABV5LWL6</accession>
<dbReference type="InterPro" id="IPR036287">
    <property type="entry name" value="Rv1873-like_sf"/>
</dbReference>
<protein>
    <submittedName>
        <fullName evidence="1">DUF1810 domain-containing protein</fullName>
    </submittedName>
</protein>
<name>A0ABV5LWL6_9ACTN</name>
<dbReference type="Proteomes" id="UP001589748">
    <property type="component" value="Unassembled WGS sequence"/>
</dbReference>
<sequence>MAHEHDDFDLDRFVAAQETTYATALAELRAGDKRSHWIWWVFPQIAGLGPSPTSVKYAVSSLDEARAYLAHPVLGPRLHEAARTLLDLPPTDDAVAVLGGVDAMKLRSSMTLFAAADPDDETFEAVLARFFDSQHDPHTLRRLA</sequence>
<reference evidence="1 2" key="1">
    <citation type="submission" date="2024-09" db="EMBL/GenBank/DDBJ databases">
        <authorList>
            <person name="Sun Q."/>
            <person name="Mori K."/>
        </authorList>
    </citation>
    <scope>NUCLEOTIDE SEQUENCE [LARGE SCALE GENOMIC DNA]</scope>
    <source>
        <strain evidence="1 2">TISTR 1856</strain>
    </source>
</reference>
<dbReference type="EMBL" id="JBHMDM010000007">
    <property type="protein sequence ID" value="MFB9378444.1"/>
    <property type="molecule type" value="Genomic_DNA"/>
</dbReference>
<dbReference type="Gene3D" id="1.25.40.380">
    <property type="entry name" value="Protein of unknown function DUF1810"/>
    <property type="match status" value="1"/>
</dbReference>
<gene>
    <name evidence="1" type="ORF">ACFFVI_15865</name>
</gene>
<dbReference type="PIRSF" id="PIRSF008546">
    <property type="entry name" value="UCP008546"/>
    <property type="match status" value="1"/>
</dbReference>